<evidence type="ECO:0000256" key="4">
    <source>
        <dbReference type="SAM" id="Phobius"/>
    </source>
</evidence>
<dbReference type="InterPro" id="IPR011701">
    <property type="entry name" value="MFS"/>
</dbReference>
<evidence type="ECO:0000256" key="2">
    <source>
        <dbReference type="ARBA" id="ARBA00022989"/>
    </source>
</evidence>
<feature type="transmembrane region" description="Helical" evidence="4">
    <location>
        <begin position="286"/>
        <end position="304"/>
    </location>
</feature>
<reference evidence="6 7" key="1">
    <citation type="submission" date="2024-03" db="EMBL/GenBank/DDBJ databases">
        <authorList>
            <person name="Jo J.-H."/>
        </authorList>
    </citation>
    <scope>NUCLEOTIDE SEQUENCE [LARGE SCALE GENOMIC DNA]</scope>
    <source>
        <strain evidence="6 7">AS3R-12</strain>
    </source>
</reference>
<feature type="transmembrane region" description="Helical" evidence="4">
    <location>
        <begin position="83"/>
        <end position="103"/>
    </location>
</feature>
<evidence type="ECO:0000259" key="5">
    <source>
        <dbReference type="PROSITE" id="PS50850"/>
    </source>
</evidence>
<name>A0ABU8S859_9SPHN</name>
<dbReference type="InterPro" id="IPR020846">
    <property type="entry name" value="MFS_dom"/>
</dbReference>
<evidence type="ECO:0000256" key="3">
    <source>
        <dbReference type="ARBA" id="ARBA00023136"/>
    </source>
</evidence>
<feature type="transmembrane region" description="Helical" evidence="4">
    <location>
        <begin position="345"/>
        <end position="365"/>
    </location>
</feature>
<dbReference type="InterPro" id="IPR050327">
    <property type="entry name" value="Proton-linked_MCT"/>
</dbReference>
<feature type="domain" description="Major facilitator superfamily (MFS) profile" evidence="5">
    <location>
        <begin position="18"/>
        <end position="399"/>
    </location>
</feature>
<keyword evidence="7" id="KW-1185">Reference proteome</keyword>
<dbReference type="PANTHER" id="PTHR11360:SF290">
    <property type="entry name" value="MONOCARBOXYLATE MFS PERMEASE"/>
    <property type="match status" value="1"/>
</dbReference>
<keyword evidence="3 4" id="KW-0472">Membrane</keyword>
<sequence length="411" mass="42661">MASGEVLALGEWKRHGWNIPACLAGMMLVSVHNYALGAMVLPLEREFGWSRSEITAGHFFPSMAAIILAPLVGIAIDRLGARRIALAGVPAFCLCLAALSLAGPSITSWLVLYFLLGVASMLIFPTVWTTAVNVRFDRNRGKALAVTLVGTGVSATFVPTLTTVLIAEEGWRTAYQVLALGSFAIVFPLVWFLFARDEQRGAGAGHAAHAKPMVAELLSARFLKLAGAAFAFGLAVSAVTTNAVPILRAEGLDPLAAAKVAGLIGMGSMIGRLLGGVMLDHLEARYVAAGSMLLPVAAIAILLGSQGDAASAGAACFLVGLSAGAEYDACAYLAARHFGVKRFGALFGTIGGILLAANGMAPALSNLVYDLSNSYDIVLWTMLPLLALTGALFLAMGTYPADPDGLALAKD</sequence>
<accession>A0ABU8S859</accession>
<evidence type="ECO:0000256" key="1">
    <source>
        <dbReference type="ARBA" id="ARBA00022692"/>
    </source>
</evidence>
<feature type="transmembrane region" description="Helical" evidence="4">
    <location>
        <begin position="21"/>
        <end position="43"/>
    </location>
</feature>
<feature type="transmembrane region" description="Helical" evidence="4">
    <location>
        <begin position="143"/>
        <end position="167"/>
    </location>
</feature>
<protein>
    <submittedName>
        <fullName evidence="6">MFS transporter</fullName>
    </submittedName>
</protein>
<organism evidence="6 7">
    <name type="scientific">Novosphingobium aquae</name>
    <dbReference type="NCBI Taxonomy" id="3133435"/>
    <lineage>
        <taxon>Bacteria</taxon>
        <taxon>Pseudomonadati</taxon>
        <taxon>Pseudomonadota</taxon>
        <taxon>Alphaproteobacteria</taxon>
        <taxon>Sphingomonadales</taxon>
        <taxon>Sphingomonadaceae</taxon>
        <taxon>Novosphingobium</taxon>
    </lineage>
</organism>
<gene>
    <name evidence="6" type="ORF">WG900_09410</name>
</gene>
<feature type="transmembrane region" description="Helical" evidence="4">
    <location>
        <begin position="222"/>
        <end position="244"/>
    </location>
</feature>
<evidence type="ECO:0000313" key="6">
    <source>
        <dbReference type="EMBL" id="MEJ6010138.1"/>
    </source>
</evidence>
<dbReference type="SUPFAM" id="SSF103473">
    <property type="entry name" value="MFS general substrate transporter"/>
    <property type="match status" value="1"/>
</dbReference>
<comment type="caution">
    <text evidence="6">The sequence shown here is derived from an EMBL/GenBank/DDBJ whole genome shotgun (WGS) entry which is preliminary data.</text>
</comment>
<dbReference type="InterPro" id="IPR036259">
    <property type="entry name" value="MFS_trans_sf"/>
</dbReference>
<feature type="transmembrane region" description="Helical" evidence="4">
    <location>
        <begin position="173"/>
        <end position="194"/>
    </location>
</feature>
<dbReference type="RefSeq" id="WP_339966617.1">
    <property type="nucleotide sequence ID" value="NZ_JBBHJY010000004.1"/>
</dbReference>
<feature type="transmembrane region" description="Helical" evidence="4">
    <location>
        <begin position="55"/>
        <end position="76"/>
    </location>
</feature>
<dbReference type="PANTHER" id="PTHR11360">
    <property type="entry name" value="MONOCARBOXYLATE TRANSPORTER"/>
    <property type="match status" value="1"/>
</dbReference>
<proteinExistence type="predicted"/>
<keyword evidence="1 4" id="KW-0812">Transmembrane</keyword>
<dbReference type="PROSITE" id="PS50850">
    <property type="entry name" value="MFS"/>
    <property type="match status" value="1"/>
</dbReference>
<feature type="transmembrane region" description="Helical" evidence="4">
    <location>
        <begin position="256"/>
        <end position="274"/>
    </location>
</feature>
<feature type="transmembrane region" description="Helical" evidence="4">
    <location>
        <begin position="109"/>
        <end position="131"/>
    </location>
</feature>
<dbReference type="Proteomes" id="UP001379235">
    <property type="component" value="Unassembled WGS sequence"/>
</dbReference>
<feature type="transmembrane region" description="Helical" evidence="4">
    <location>
        <begin position="377"/>
        <end position="396"/>
    </location>
</feature>
<dbReference type="Pfam" id="PF07690">
    <property type="entry name" value="MFS_1"/>
    <property type="match status" value="1"/>
</dbReference>
<evidence type="ECO:0000313" key="7">
    <source>
        <dbReference type="Proteomes" id="UP001379235"/>
    </source>
</evidence>
<dbReference type="Gene3D" id="1.20.1250.20">
    <property type="entry name" value="MFS general substrate transporter like domains"/>
    <property type="match status" value="2"/>
</dbReference>
<keyword evidence="2 4" id="KW-1133">Transmembrane helix</keyword>
<dbReference type="EMBL" id="JBBHJY010000004">
    <property type="protein sequence ID" value="MEJ6010138.1"/>
    <property type="molecule type" value="Genomic_DNA"/>
</dbReference>